<dbReference type="GO" id="GO:0005886">
    <property type="term" value="C:plasma membrane"/>
    <property type="evidence" value="ECO:0007669"/>
    <property type="project" value="TreeGrafter"/>
</dbReference>
<dbReference type="CDD" id="cd05010">
    <property type="entry name" value="SIS_AgaS_like"/>
    <property type="match status" value="1"/>
</dbReference>
<dbReference type="Proteomes" id="UP000254331">
    <property type="component" value="Unassembled WGS sequence"/>
</dbReference>
<dbReference type="GO" id="GO:1901135">
    <property type="term" value="P:carbohydrate derivative metabolic process"/>
    <property type="evidence" value="ECO:0007669"/>
    <property type="project" value="InterPro"/>
</dbReference>
<comment type="similarity">
    <text evidence="1">Belongs to the SIS family. AgaS subfamily.</text>
</comment>
<gene>
    <name evidence="6" type="primary">agaS</name>
    <name evidence="6" type="ORF">NCTC10376_02773</name>
</gene>
<reference evidence="6 7" key="1">
    <citation type="submission" date="2018-06" db="EMBL/GenBank/DDBJ databases">
        <authorList>
            <consortium name="Pathogen Informatics"/>
            <person name="Doyle S."/>
        </authorList>
    </citation>
    <scope>NUCLEOTIDE SEQUENCE [LARGE SCALE GENOMIC DNA]</scope>
    <source>
        <strain evidence="6 7">NCTC10376</strain>
    </source>
</reference>
<keyword evidence="6" id="KW-0413">Isomerase</keyword>
<comment type="catalytic activity">
    <reaction evidence="4">
        <text>D-galactosamine 6-phosphate + H2O = D-tagatopyranose 1-phosphate + NH4(+)</text>
        <dbReference type="Rhea" id="RHEA:47680"/>
        <dbReference type="ChEBI" id="CHEBI:15377"/>
        <dbReference type="ChEBI" id="CHEBI:28938"/>
        <dbReference type="ChEBI" id="CHEBI:71674"/>
        <dbReference type="ChEBI" id="CHEBI:138150"/>
    </reaction>
</comment>
<dbReference type="Pfam" id="PF01380">
    <property type="entry name" value="SIS"/>
    <property type="match status" value="2"/>
</dbReference>
<dbReference type="RefSeq" id="WP_036935086.1">
    <property type="nucleotide sequence ID" value="NZ_CABMNT010000001.1"/>
</dbReference>
<evidence type="ECO:0000256" key="3">
    <source>
        <dbReference type="ARBA" id="ARBA00022801"/>
    </source>
</evidence>
<dbReference type="GO" id="GO:0097367">
    <property type="term" value="F:carbohydrate derivative binding"/>
    <property type="evidence" value="ECO:0007669"/>
    <property type="project" value="InterPro"/>
</dbReference>
<organism evidence="6 7">
    <name type="scientific">Proteus vulgaris</name>
    <dbReference type="NCBI Taxonomy" id="585"/>
    <lineage>
        <taxon>Bacteria</taxon>
        <taxon>Pseudomonadati</taxon>
        <taxon>Pseudomonadota</taxon>
        <taxon>Gammaproteobacteria</taxon>
        <taxon>Enterobacterales</taxon>
        <taxon>Morganellaceae</taxon>
        <taxon>Proteus</taxon>
    </lineage>
</organism>
<feature type="domain" description="SIS" evidence="5">
    <location>
        <begin position="48"/>
        <end position="205"/>
    </location>
</feature>
<dbReference type="PANTHER" id="PTHR32502">
    <property type="entry name" value="N-ACETYLGALACTOSAMINE PERMEASE II COMPONENT-RELATED"/>
    <property type="match status" value="1"/>
</dbReference>
<evidence type="ECO:0000313" key="6">
    <source>
        <dbReference type="EMBL" id="SUC16858.1"/>
    </source>
</evidence>
<accession>A0A379FB68</accession>
<protein>
    <submittedName>
        <fullName evidence="6">Tagatose-6-phosphate ketose/aldose isomerase</fullName>
        <ecNumber evidence="6">5.3.1.-</ecNumber>
    </submittedName>
</protein>
<dbReference type="OrthoDB" id="9779207at2"/>
<dbReference type="Gene3D" id="3.40.50.10490">
    <property type="entry name" value="Glucose-6-phosphate isomerase like protein, domain 1"/>
    <property type="match status" value="2"/>
</dbReference>
<dbReference type="EC" id="5.3.1.-" evidence="6"/>
<dbReference type="GO" id="GO:0009401">
    <property type="term" value="P:phosphoenolpyruvate-dependent sugar phosphotransferase system"/>
    <property type="evidence" value="ECO:0007669"/>
    <property type="project" value="TreeGrafter"/>
</dbReference>
<dbReference type="InterPro" id="IPR050303">
    <property type="entry name" value="GatZ_KbaZ_carbometab"/>
</dbReference>
<dbReference type="AlphaFoldDB" id="A0A379FB68"/>
<dbReference type="SUPFAM" id="SSF53697">
    <property type="entry name" value="SIS domain"/>
    <property type="match status" value="1"/>
</dbReference>
<dbReference type="InterPro" id="IPR046348">
    <property type="entry name" value="SIS_dom_sf"/>
</dbReference>
<dbReference type="PROSITE" id="PS51464">
    <property type="entry name" value="SIS"/>
    <property type="match status" value="2"/>
</dbReference>
<name>A0A379FB68_PROVU</name>
<keyword evidence="2" id="KW-0677">Repeat</keyword>
<sequence length="396" mass="43800">MEYLSYQTAQLEQLNAFWTAKEIEQQPECWKKTWQSVKEKRADIEAFLNKALAVPHARIILTGAGTSAFAGKALAPILSGHTKRRVDAIATTDLVADPQEYLAEDIPTLLISFARSGNSPESVAALDVATECLSQCYHLVLTCNENGKLYEYCQNNRYALALLMPEESNDRSLAMTSSFSSMMMAAVTIFLGDNVFSDSIAPFFSHYKVQFNKANQIIRDKYAGKFKRVIYLGSGGLQGLAQEAALKMLELTAGKVVASFDTPLGFRHGPKSIVNKETLVVMFFSNDPYTRQYETDLLREVIHDNASGKVIAITARNDNAFSPESFVYIPALENCPDVALLFPYLMLAQSFAFHSSIALGNTPDNPSPTGEINRVVQGVTIYPFSHKKDDTQSVLN</sequence>
<evidence type="ECO:0000313" key="7">
    <source>
        <dbReference type="Proteomes" id="UP000254331"/>
    </source>
</evidence>
<dbReference type="InterPro" id="IPR001347">
    <property type="entry name" value="SIS_dom"/>
</dbReference>
<dbReference type="PANTHER" id="PTHR32502:SF3">
    <property type="entry name" value="D-GALACTOSAMINE-6-PHOSPHATE DEAMINASE AGAS-RELATED"/>
    <property type="match status" value="1"/>
</dbReference>
<dbReference type="InterPro" id="IPR035466">
    <property type="entry name" value="GlmS/AgaS_SIS"/>
</dbReference>
<evidence type="ECO:0000256" key="2">
    <source>
        <dbReference type="ARBA" id="ARBA00022737"/>
    </source>
</evidence>
<evidence type="ECO:0000256" key="1">
    <source>
        <dbReference type="ARBA" id="ARBA00007748"/>
    </source>
</evidence>
<dbReference type="InterPro" id="IPR035464">
    <property type="entry name" value="SIS_AgaS"/>
</dbReference>
<keyword evidence="3" id="KW-0378">Hydrolase</keyword>
<dbReference type="EMBL" id="UGTW01000001">
    <property type="protein sequence ID" value="SUC16858.1"/>
    <property type="molecule type" value="Genomic_DNA"/>
</dbReference>
<dbReference type="GO" id="GO:0016787">
    <property type="term" value="F:hydrolase activity"/>
    <property type="evidence" value="ECO:0007669"/>
    <property type="project" value="UniProtKB-KW"/>
</dbReference>
<dbReference type="GeneID" id="93393414"/>
<feature type="domain" description="SIS" evidence="5">
    <location>
        <begin position="218"/>
        <end position="366"/>
    </location>
</feature>
<proteinExistence type="inferred from homology"/>
<dbReference type="CDD" id="cd05008">
    <property type="entry name" value="SIS_GlmS_GlmD_1"/>
    <property type="match status" value="1"/>
</dbReference>
<evidence type="ECO:0000259" key="5">
    <source>
        <dbReference type="PROSITE" id="PS51464"/>
    </source>
</evidence>
<evidence type="ECO:0000256" key="4">
    <source>
        <dbReference type="ARBA" id="ARBA00029292"/>
    </source>
</evidence>
<dbReference type="GO" id="GO:0016853">
    <property type="term" value="F:isomerase activity"/>
    <property type="evidence" value="ECO:0007669"/>
    <property type="project" value="UniProtKB-KW"/>
</dbReference>